<feature type="compositionally biased region" description="Low complexity" evidence="1">
    <location>
        <begin position="64"/>
        <end position="74"/>
    </location>
</feature>
<feature type="compositionally biased region" description="Low complexity" evidence="1">
    <location>
        <begin position="483"/>
        <end position="492"/>
    </location>
</feature>
<feature type="region of interest" description="Disordered" evidence="1">
    <location>
        <begin position="64"/>
        <end position="126"/>
    </location>
</feature>
<feature type="region of interest" description="Disordered" evidence="1">
    <location>
        <begin position="193"/>
        <end position="227"/>
    </location>
</feature>
<feature type="region of interest" description="Disordered" evidence="1">
    <location>
        <begin position="390"/>
        <end position="548"/>
    </location>
</feature>
<name>A0AAD5PIU8_9FUNG</name>
<dbReference type="EMBL" id="JAIXMP010000003">
    <property type="protein sequence ID" value="KAI9275451.1"/>
    <property type="molecule type" value="Genomic_DNA"/>
</dbReference>
<proteinExistence type="predicted"/>
<feature type="compositionally biased region" description="Basic and acidic residues" evidence="1">
    <location>
        <begin position="412"/>
        <end position="423"/>
    </location>
</feature>
<feature type="compositionally biased region" description="Low complexity" evidence="1">
    <location>
        <begin position="81"/>
        <end position="121"/>
    </location>
</feature>
<reference evidence="2" key="2">
    <citation type="submission" date="2023-02" db="EMBL/GenBank/DDBJ databases">
        <authorList>
            <consortium name="DOE Joint Genome Institute"/>
            <person name="Mondo S.J."/>
            <person name="Chang Y."/>
            <person name="Wang Y."/>
            <person name="Ahrendt S."/>
            <person name="Andreopoulos W."/>
            <person name="Barry K."/>
            <person name="Beard J."/>
            <person name="Benny G.L."/>
            <person name="Blankenship S."/>
            <person name="Bonito G."/>
            <person name="Cuomo C."/>
            <person name="Desiro A."/>
            <person name="Gervers K.A."/>
            <person name="Hundley H."/>
            <person name="Kuo A."/>
            <person name="LaButti K."/>
            <person name="Lang B.F."/>
            <person name="Lipzen A."/>
            <person name="O'Donnell K."/>
            <person name="Pangilinan J."/>
            <person name="Reynolds N."/>
            <person name="Sandor L."/>
            <person name="Smith M.W."/>
            <person name="Tsang A."/>
            <person name="Grigoriev I.V."/>
            <person name="Stajich J.E."/>
            <person name="Spatafora J.W."/>
        </authorList>
    </citation>
    <scope>NUCLEOTIDE SEQUENCE</scope>
    <source>
        <strain evidence="2">RSA 2281</strain>
    </source>
</reference>
<evidence type="ECO:0000256" key="1">
    <source>
        <dbReference type="SAM" id="MobiDB-lite"/>
    </source>
</evidence>
<dbReference type="AlphaFoldDB" id="A0AAD5PIU8"/>
<dbReference type="Proteomes" id="UP001209540">
    <property type="component" value="Unassembled WGS sequence"/>
</dbReference>
<feature type="compositionally biased region" description="Low complexity" evidence="1">
    <location>
        <begin position="391"/>
        <end position="407"/>
    </location>
</feature>
<sequence length="548" mass="60896">MHPFMNRDFTCSCIITQEEKKKNKSMISSLLEHKCAEQNDIANHFILPNRPWTAEYNFFSTATSTTTTTTTTETPARRCYSPSSTTTTKKTTTNKNNNSKNKMSSSSSSNTTTSTRSTPSQTRHDSNIKDLHNFLTSLLVSSKTPSAQDTADLEGLISLMKEHKLFDPTYIPQLQNIQRIAAELPCLIPSSLDSNITNSNSNTDTDTNTNTNTKNDSNNSNGDKGTVTATATQTVAPIPDFEFSFSSDRQANFPPPPEKPLYTTDRPTYRRGGVYADEYEEMDNVEDTKYEEENVDPVEFEAIIQQRKILPLPKPRWKRKYSIPIGISSSSNNTVMTTRIDENNLQGGSLSKQSVLENTEQERIARSLGETNNSKLGLASPVVAVEPTASTLKKTQTQKIQKAAAATGLPSMEKHSKSDEENKKKKTTLNNSKGTKKSSVPVKSIKDDKYITTEQQQRAVSRSNTIVSRGKKNKSKAKKKESSSVTKTATTELPHTNDDSSNSNGKKNTKGKRQTDTITATKKGKKSQQQQLDQQSSQHRKTGKMDWL</sequence>
<gene>
    <name evidence="2" type="ORF">BDA99DRAFT_495495</name>
</gene>
<feature type="region of interest" description="Disordered" evidence="1">
    <location>
        <begin position="245"/>
        <end position="271"/>
    </location>
</feature>
<reference evidence="2" key="1">
    <citation type="journal article" date="2022" name="IScience">
        <title>Evolution of zygomycete secretomes and the origins of terrestrial fungal ecologies.</title>
        <authorList>
            <person name="Chang Y."/>
            <person name="Wang Y."/>
            <person name="Mondo S."/>
            <person name="Ahrendt S."/>
            <person name="Andreopoulos W."/>
            <person name="Barry K."/>
            <person name="Beard J."/>
            <person name="Benny G.L."/>
            <person name="Blankenship S."/>
            <person name="Bonito G."/>
            <person name="Cuomo C."/>
            <person name="Desiro A."/>
            <person name="Gervers K.A."/>
            <person name="Hundley H."/>
            <person name="Kuo A."/>
            <person name="LaButti K."/>
            <person name="Lang B.F."/>
            <person name="Lipzen A."/>
            <person name="O'Donnell K."/>
            <person name="Pangilinan J."/>
            <person name="Reynolds N."/>
            <person name="Sandor L."/>
            <person name="Smith M.E."/>
            <person name="Tsang A."/>
            <person name="Grigoriev I.V."/>
            <person name="Stajich J.E."/>
            <person name="Spatafora J.W."/>
        </authorList>
    </citation>
    <scope>NUCLEOTIDE SEQUENCE</scope>
    <source>
        <strain evidence="2">RSA 2281</strain>
    </source>
</reference>
<evidence type="ECO:0000313" key="3">
    <source>
        <dbReference type="Proteomes" id="UP001209540"/>
    </source>
</evidence>
<feature type="compositionally biased region" description="Low complexity" evidence="1">
    <location>
        <begin position="527"/>
        <end position="537"/>
    </location>
</feature>
<feature type="non-terminal residue" evidence="2">
    <location>
        <position position="548"/>
    </location>
</feature>
<feature type="compositionally biased region" description="Polar residues" evidence="1">
    <location>
        <begin position="452"/>
        <end position="467"/>
    </location>
</feature>
<feature type="compositionally biased region" description="Basic residues" evidence="1">
    <location>
        <begin position="469"/>
        <end position="479"/>
    </location>
</feature>
<accession>A0AAD5PIU8</accession>
<keyword evidence="3" id="KW-1185">Reference proteome</keyword>
<protein>
    <submittedName>
        <fullName evidence="2">Uncharacterized protein</fullName>
    </submittedName>
</protein>
<organism evidence="2 3">
    <name type="scientific">Phascolomyces articulosus</name>
    <dbReference type="NCBI Taxonomy" id="60185"/>
    <lineage>
        <taxon>Eukaryota</taxon>
        <taxon>Fungi</taxon>
        <taxon>Fungi incertae sedis</taxon>
        <taxon>Mucoromycota</taxon>
        <taxon>Mucoromycotina</taxon>
        <taxon>Mucoromycetes</taxon>
        <taxon>Mucorales</taxon>
        <taxon>Lichtheimiaceae</taxon>
        <taxon>Phascolomyces</taxon>
    </lineage>
</organism>
<evidence type="ECO:0000313" key="2">
    <source>
        <dbReference type="EMBL" id="KAI9275451.1"/>
    </source>
</evidence>
<comment type="caution">
    <text evidence="2">The sequence shown here is derived from an EMBL/GenBank/DDBJ whole genome shotgun (WGS) entry which is preliminary data.</text>
</comment>
<feature type="compositionally biased region" description="Low complexity" evidence="1">
    <location>
        <begin position="428"/>
        <end position="439"/>
    </location>
</feature>